<dbReference type="AlphaFoldDB" id="A0A816IE51"/>
<evidence type="ECO:0000256" key="1">
    <source>
        <dbReference type="SAM" id="Phobius"/>
    </source>
</evidence>
<gene>
    <name evidence="2" type="ORF">DARMORV10_C03P56740.1</name>
</gene>
<keyword evidence="1" id="KW-0812">Transmembrane</keyword>
<name>A0A816IE51_BRANA</name>
<feature type="transmembrane region" description="Helical" evidence="1">
    <location>
        <begin position="44"/>
        <end position="61"/>
    </location>
</feature>
<keyword evidence="1" id="KW-1133">Transmembrane helix</keyword>
<organism evidence="2">
    <name type="scientific">Brassica napus</name>
    <name type="common">Rape</name>
    <dbReference type="NCBI Taxonomy" id="3708"/>
    <lineage>
        <taxon>Eukaryota</taxon>
        <taxon>Viridiplantae</taxon>
        <taxon>Streptophyta</taxon>
        <taxon>Embryophyta</taxon>
        <taxon>Tracheophyta</taxon>
        <taxon>Spermatophyta</taxon>
        <taxon>Magnoliopsida</taxon>
        <taxon>eudicotyledons</taxon>
        <taxon>Gunneridae</taxon>
        <taxon>Pentapetalae</taxon>
        <taxon>rosids</taxon>
        <taxon>malvids</taxon>
        <taxon>Brassicales</taxon>
        <taxon>Brassicaceae</taxon>
        <taxon>Brassiceae</taxon>
        <taxon>Brassica</taxon>
    </lineage>
</organism>
<protein>
    <submittedName>
        <fullName evidence="2">(rape) hypothetical protein</fullName>
    </submittedName>
</protein>
<evidence type="ECO:0000313" key="2">
    <source>
        <dbReference type="EMBL" id="CAF1706258.1"/>
    </source>
</evidence>
<proteinExistence type="predicted"/>
<keyword evidence="1" id="KW-0472">Membrane</keyword>
<reference evidence="2" key="1">
    <citation type="submission" date="2021-01" db="EMBL/GenBank/DDBJ databases">
        <authorList>
            <consortium name="Genoscope - CEA"/>
            <person name="William W."/>
        </authorList>
    </citation>
    <scope>NUCLEOTIDE SEQUENCE</scope>
</reference>
<sequence>MANSRAFFSDLKSGKCSLKLCCRKDYEELAATLMTIVDCVVKKTRFFFLLFLLFFHFFTYPEKIESSTDVLKGILRPVVEGVEEISWPPRDPEAINQMEKACTHMFTFL</sequence>
<dbReference type="PANTHER" id="PTHR36348">
    <property type="entry name" value="EXPRESSED PROTEIN"/>
    <property type="match status" value="1"/>
</dbReference>
<dbReference type="Proteomes" id="UP001295469">
    <property type="component" value="Chromosome C03"/>
</dbReference>
<accession>A0A816IE51</accession>
<dbReference type="PANTHER" id="PTHR36348:SF1">
    <property type="entry name" value="EXPRESSED PROTEIN"/>
    <property type="match status" value="1"/>
</dbReference>
<dbReference type="EMBL" id="HG994367">
    <property type="protein sequence ID" value="CAF1706258.1"/>
    <property type="molecule type" value="Genomic_DNA"/>
</dbReference>